<dbReference type="PANTHER" id="PTHR42967">
    <property type="entry name" value="METAL DEPENDENT HYDROLASE"/>
    <property type="match status" value="1"/>
</dbReference>
<sequence>MRLTYIFHSGFAIETDRCILIFDYWMDPEGIVPQLLKTEKSVYVFSSHFHEDHFNREIFSWRQTGADIIYILSKDILKHRRAQKEEADVWLAKGGTWSDGLIRVAATGSNDSGVSWIVETDGRRIFHAGDLNNWYARFLTDDYRGGLVYSAEFGIDVNPEKEEKRFLGELKDIRKITDTFSVAMFPVDGRIGNGYTRGARQFIDTFQVGLLVPMHFVASGFESAWRMKEFTDAKNIPFWCISREGDSIEF</sequence>
<proteinExistence type="predicted"/>
<keyword evidence="1" id="KW-0378">Hydrolase</keyword>
<dbReference type="Gene3D" id="3.60.15.10">
    <property type="entry name" value="Ribonuclease Z/Hydroxyacylglutathione hydrolase-like"/>
    <property type="match status" value="1"/>
</dbReference>
<evidence type="ECO:0000313" key="2">
    <source>
        <dbReference type="Proteomes" id="UP000285864"/>
    </source>
</evidence>
<dbReference type="EMBL" id="QRUU01000022">
    <property type="protein sequence ID" value="RGR97458.1"/>
    <property type="molecule type" value="Genomic_DNA"/>
</dbReference>
<accession>A0A412GRM0</accession>
<organism evidence="1 2">
    <name type="scientific">Phocaeicola coprocola</name>
    <dbReference type="NCBI Taxonomy" id="310298"/>
    <lineage>
        <taxon>Bacteria</taxon>
        <taxon>Pseudomonadati</taxon>
        <taxon>Bacteroidota</taxon>
        <taxon>Bacteroidia</taxon>
        <taxon>Bacteroidales</taxon>
        <taxon>Bacteroidaceae</taxon>
        <taxon>Phocaeicola</taxon>
    </lineage>
</organism>
<reference evidence="1 2" key="1">
    <citation type="submission" date="2018-08" db="EMBL/GenBank/DDBJ databases">
        <title>A genome reference for cultivated species of the human gut microbiota.</title>
        <authorList>
            <person name="Zou Y."/>
            <person name="Xue W."/>
            <person name="Luo G."/>
        </authorList>
    </citation>
    <scope>NUCLEOTIDE SEQUENCE [LARGE SCALE GENOMIC DNA]</scope>
    <source>
        <strain evidence="1 2">AF24-2</strain>
    </source>
</reference>
<dbReference type="AlphaFoldDB" id="A0A412GRM0"/>
<dbReference type="SUPFAM" id="SSF56281">
    <property type="entry name" value="Metallo-hydrolase/oxidoreductase"/>
    <property type="match status" value="1"/>
</dbReference>
<dbReference type="RefSeq" id="WP_118484060.1">
    <property type="nucleotide sequence ID" value="NZ_QRUU01000022.1"/>
</dbReference>
<dbReference type="Proteomes" id="UP000285864">
    <property type="component" value="Unassembled WGS sequence"/>
</dbReference>
<comment type="caution">
    <text evidence="1">The sequence shown here is derived from an EMBL/GenBank/DDBJ whole genome shotgun (WGS) entry which is preliminary data.</text>
</comment>
<name>A0A412GRM0_9BACT</name>
<dbReference type="InterPro" id="IPR036866">
    <property type="entry name" value="RibonucZ/Hydroxyglut_hydro"/>
</dbReference>
<protein>
    <submittedName>
        <fullName evidence="1">MBL fold metallo-hydrolase</fullName>
    </submittedName>
</protein>
<keyword evidence="2" id="KW-1185">Reference proteome</keyword>
<dbReference type="PANTHER" id="PTHR42967:SF1">
    <property type="entry name" value="MBL FOLD METALLO-HYDROLASE"/>
    <property type="match status" value="1"/>
</dbReference>
<gene>
    <name evidence="1" type="ORF">DWY20_06765</name>
</gene>
<evidence type="ECO:0000313" key="1">
    <source>
        <dbReference type="EMBL" id="RGR97458.1"/>
    </source>
</evidence>
<dbReference type="GO" id="GO:0016787">
    <property type="term" value="F:hydrolase activity"/>
    <property type="evidence" value="ECO:0007669"/>
    <property type="project" value="UniProtKB-KW"/>
</dbReference>